<dbReference type="KEGG" id="tva:4759719"/>
<evidence type="ECO:0000313" key="2">
    <source>
        <dbReference type="EMBL" id="EAY01890.1"/>
    </source>
</evidence>
<accession>A2EZQ2</accession>
<gene>
    <name evidence="2" type="ORF">TVAG_090250</name>
</gene>
<dbReference type="RefSeq" id="XP_001330433.1">
    <property type="nucleotide sequence ID" value="XM_001330398.1"/>
</dbReference>
<dbReference type="EMBL" id="DS113554">
    <property type="protein sequence ID" value="EAY01890.1"/>
    <property type="molecule type" value="Genomic_DNA"/>
</dbReference>
<dbReference type="VEuPathDB" id="TrichDB:TVAGG3_0186620"/>
<dbReference type="VEuPathDB" id="TrichDB:TVAG_090250"/>
<protein>
    <submittedName>
        <fullName evidence="2">Uncharacterized protein</fullName>
    </submittedName>
</protein>
<dbReference type="Proteomes" id="UP000001542">
    <property type="component" value="Unassembled WGS sequence"/>
</dbReference>
<keyword evidence="1" id="KW-0472">Membrane</keyword>
<dbReference type="PANTHER" id="PTHR46155">
    <property type="entry name" value="BIFUNCTIONAL INHIBITOR/LIPID-TRANSFER PROTEIN/SEED STORAGE 2S ALBUMIN SUPERFAMILY PROTEIN"/>
    <property type="match status" value="1"/>
</dbReference>
<sequence length="428" mass="49433">MEDLNVLFADLNLVVEANNKTYLGNLLPRSTHEEFTNVERVLIKDLDPQDIIIHVYSNDFYLENDNLEFSLSIYGGFDTSNENCIPFQIQREDDNKICPGNCSGYDCDNGWCKCNEIYRGLVCQHKMRLLEDIQQSNRLFTSMDTDVNYLYFNLPIYNKFRLRVGTDWHTDWVNHVAVVVTDDIYGISGHSNKYIFPTNPQHYGTYFLTDWISLPYNKTYYVGIYNFRKGESHGRLRMYLQYNPTPHPTPELTPTPLPTPTPHPTQTPFVTPIQTFRETPFYTEKMTPFETAFETVFQTPYLTPLSTTSIITPLPTQTLARTVFIEKPDNEKNSKNSKVKNKEIIGIVVGIIAVVGLIVVACLLLLRKKKKGDEDDDVQTPVEEETKIQNDSYLTTTISENFPQAFLFNTDSEEDDDDNITERAYAWF</sequence>
<evidence type="ECO:0000256" key="1">
    <source>
        <dbReference type="SAM" id="Phobius"/>
    </source>
</evidence>
<evidence type="ECO:0000313" key="3">
    <source>
        <dbReference type="Proteomes" id="UP000001542"/>
    </source>
</evidence>
<dbReference type="AlphaFoldDB" id="A2EZQ2"/>
<name>A2EZQ2_TRIV3</name>
<keyword evidence="1" id="KW-0812">Transmembrane</keyword>
<reference evidence="2" key="1">
    <citation type="submission" date="2006-10" db="EMBL/GenBank/DDBJ databases">
        <authorList>
            <person name="Amadeo P."/>
            <person name="Zhao Q."/>
            <person name="Wortman J."/>
            <person name="Fraser-Liggett C."/>
            <person name="Carlton J."/>
        </authorList>
    </citation>
    <scope>NUCLEOTIDE SEQUENCE</scope>
    <source>
        <strain evidence="2">G3</strain>
    </source>
</reference>
<dbReference type="InParanoid" id="A2EZQ2"/>
<dbReference type="STRING" id="5722.A2EZQ2"/>
<dbReference type="PANTHER" id="PTHR46155:SF1">
    <property type="entry name" value="BIFUNCTIONAL INHIBITOR_LIPID-TRANSFER PROTEIN_SEED STORAGE 2S ALBUMIN SUPERFAMILY PROTEIN"/>
    <property type="match status" value="1"/>
</dbReference>
<keyword evidence="1" id="KW-1133">Transmembrane helix</keyword>
<reference evidence="2" key="2">
    <citation type="journal article" date="2007" name="Science">
        <title>Draft genome sequence of the sexually transmitted pathogen Trichomonas vaginalis.</title>
        <authorList>
            <person name="Carlton J.M."/>
            <person name="Hirt R.P."/>
            <person name="Silva J.C."/>
            <person name="Delcher A.L."/>
            <person name="Schatz M."/>
            <person name="Zhao Q."/>
            <person name="Wortman J.R."/>
            <person name="Bidwell S.L."/>
            <person name="Alsmark U.C.M."/>
            <person name="Besteiro S."/>
            <person name="Sicheritz-Ponten T."/>
            <person name="Noel C.J."/>
            <person name="Dacks J.B."/>
            <person name="Foster P.G."/>
            <person name="Simillion C."/>
            <person name="Van de Peer Y."/>
            <person name="Miranda-Saavedra D."/>
            <person name="Barton G.J."/>
            <person name="Westrop G.D."/>
            <person name="Mueller S."/>
            <person name="Dessi D."/>
            <person name="Fiori P.L."/>
            <person name="Ren Q."/>
            <person name="Paulsen I."/>
            <person name="Zhang H."/>
            <person name="Bastida-Corcuera F.D."/>
            <person name="Simoes-Barbosa A."/>
            <person name="Brown M.T."/>
            <person name="Hayes R.D."/>
            <person name="Mukherjee M."/>
            <person name="Okumura C.Y."/>
            <person name="Schneider R."/>
            <person name="Smith A.J."/>
            <person name="Vanacova S."/>
            <person name="Villalvazo M."/>
            <person name="Haas B.J."/>
            <person name="Pertea M."/>
            <person name="Feldblyum T.V."/>
            <person name="Utterback T.R."/>
            <person name="Shu C.L."/>
            <person name="Osoegawa K."/>
            <person name="de Jong P.J."/>
            <person name="Hrdy I."/>
            <person name="Horvathova L."/>
            <person name="Zubacova Z."/>
            <person name="Dolezal P."/>
            <person name="Malik S.B."/>
            <person name="Logsdon J.M. Jr."/>
            <person name="Henze K."/>
            <person name="Gupta A."/>
            <person name="Wang C.C."/>
            <person name="Dunne R.L."/>
            <person name="Upcroft J.A."/>
            <person name="Upcroft P."/>
            <person name="White O."/>
            <person name="Salzberg S.L."/>
            <person name="Tang P."/>
            <person name="Chiu C.-H."/>
            <person name="Lee Y.-S."/>
            <person name="Embley T.M."/>
            <person name="Coombs G.H."/>
            <person name="Mottram J.C."/>
            <person name="Tachezy J."/>
            <person name="Fraser-Liggett C.M."/>
            <person name="Johnson P.J."/>
        </authorList>
    </citation>
    <scope>NUCLEOTIDE SEQUENCE [LARGE SCALE GENOMIC DNA]</scope>
    <source>
        <strain evidence="2">G3</strain>
    </source>
</reference>
<organism evidence="2 3">
    <name type="scientific">Trichomonas vaginalis (strain ATCC PRA-98 / G3)</name>
    <dbReference type="NCBI Taxonomy" id="412133"/>
    <lineage>
        <taxon>Eukaryota</taxon>
        <taxon>Metamonada</taxon>
        <taxon>Parabasalia</taxon>
        <taxon>Trichomonadida</taxon>
        <taxon>Trichomonadidae</taxon>
        <taxon>Trichomonas</taxon>
    </lineage>
</organism>
<feature type="transmembrane region" description="Helical" evidence="1">
    <location>
        <begin position="344"/>
        <end position="366"/>
    </location>
</feature>
<keyword evidence="3" id="KW-1185">Reference proteome</keyword>
<proteinExistence type="predicted"/>